<dbReference type="InterPro" id="IPR011611">
    <property type="entry name" value="PfkB_dom"/>
</dbReference>
<evidence type="ECO:0000256" key="5">
    <source>
        <dbReference type="ARBA" id="ARBA00022840"/>
    </source>
</evidence>
<dbReference type="InterPro" id="IPR002139">
    <property type="entry name" value="Ribo/fructo_kinase"/>
</dbReference>
<keyword evidence="3 9" id="KW-0547">Nucleotide-binding</keyword>
<dbReference type="GO" id="GO:0005737">
    <property type="term" value="C:cytoplasm"/>
    <property type="evidence" value="ECO:0007669"/>
    <property type="project" value="UniProtKB-SubCell"/>
</dbReference>
<dbReference type="EMBL" id="CP060436">
    <property type="protein sequence ID" value="QPM91460.1"/>
    <property type="molecule type" value="Genomic_DNA"/>
</dbReference>
<feature type="binding site" evidence="9">
    <location>
        <position position="274"/>
    </location>
    <ligand>
        <name>K(+)</name>
        <dbReference type="ChEBI" id="CHEBI:29103"/>
    </ligand>
</feature>
<feature type="binding site" evidence="9">
    <location>
        <position position="233"/>
    </location>
    <ligand>
        <name>K(+)</name>
        <dbReference type="ChEBI" id="CHEBI:29103"/>
    </ligand>
</feature>
<comment type="function">
    <text evidence="9">Catalyzes the phosphorylation of ribose at O-5 in a reaction requiring ATP and magnesium. The resulting D-ribose-5-phosphate can then be used either for sythesis of nucleotides, histidine, and tryptophan, or as a component of the pentose phosphate pathway.</text>
</comment>
<dbReference type="RefSeq" id="WP_119841156.1">
    <property type="nucleotide sequence ID" value="NZ_CP060436.1"/>
</dbReference>
<dbReference type="Proteomes" id="UP000283786">
    <property type="component" value="Chromosome"/>
</dbReference>
<evidence type="ECO:0000256" key="3">
    <source>
        <dbReference type="ARBA" id="ARBA00022741"/>
    </source>
</evidence>
<keyword evidence="9" id="KW-0963">Cytoplasm</keyword>
<dbReference type="Gene3D" id="3.40.1190.20">
    <property type="match status" value="1"/>
</dbReference>
<comment type="similarity">
    <text evidence="9">Belongs to the carbohydrate kinase PfkB family. Ribokinase subfamily.</text>
</comment>
<name>A0A418SBL7_9RHOB</name>
<evidence type="ECO:0000256" key="8">
    <source>
        <dbReference type="ARBA" id="ARBA00023277"/>
    </source>
</evidence>
<keyword evidence="8 9" id="KW-0119">Carbohydrate metabolism</keyword>
<proteinExistence type="inferred from homology"/>
<evidence type="ECO:0000256" key="6">
    <source>
        <dbReference type="ARBA" id="ARBA00022842"/>
    </source>
</evidence>
<comment type="subunit">
    <text evidence="9">Homodimer.</text>
</comment>
<feature type="binding site" evidence="9">
    <location>
        <begin position="38"/>
        <end position="42"/>
    </location>
    <ligand>
        <name>substrate</name>
    </ligand>
</feature>
<feature type="binding site" evidence="9">
    <location>
        <begin position="10"/>
        <end position="12"/>
    </location>
    <ligand>
        <name>substrate</name>
    </ligand>
</feature>
<dbReference type="AlphaFoldDB" id="A0A418SBL7"/>
<comment type="subcellular location">
    <subcellularLocation>
        <location evidence="9">Cytoplasm</location>
    </subcellularLocation>
</comment>
<dbReference type="SUPFAM" id="SSF53613">
    <property type="entry name" value="Ribokinase-like"/>
    <property type="match status" value="1"/>
</dbReference>
<accession>A0A418SBL7</accession>
<comment type="caution">
    <text evidence="9">Lacks conserved residue(s) required for the propagation of feature annotation.</text>
</comment>
<feature type="binding site" evidence="9">
    <location>
        <position position="269"/>
    </location>
    <ligand>
        <name>K(+)</name>
        <dbReference type="ChEBI" id="CHEBI:29103"/>
    </ligand>
</feature>
<gene>
    <name evidence="9 11" type="primary">rbsK</name>
    <name evidence="11" type="ORF">PSAL_027130</name>
</gene>
<organism evidence="11 12">
    <name type="scientific">Pseudooceanicola algae</name>
    <dbReference type="NCBI Taxonomy" id="1537215"/>
    <lineage>
        <taxon>Bacteria</taxon>
        <taxon>Pseudomonadati</taxon>
        <taxon>Pseudomonadota</taxon>
        <taxon>Alphaproteobacteria</taxon>
        <taxon>Rhodobacterales</taxon>
        <taxon>Paracoccaceae</taxon>
        <taxon>Pseudooceanicola</taxon>
    </lineage>
</organism>
<feature type="binding site" evidence="9">
    <location>
        <position position="179"/>
    </location>
    <ligand>
        <name>ATP</name>
        <dbReference type="ChEBI" id="CHEBI:30616"/>
    </ligand>
</feature>
<comment type="activity regulation">
    <text evidence="9">Activated by a monovalent cation that binds near, but not in, the active site. The most likely occupant of the site in vivo is potassium. Ion binding induces a conformational change that may alter substrate affinity.</text>
</comment>
<dbReference type="CDD" id="cd01174">
    <property type="entry name" value="ribokinase"/>
    <property type="match status" value="1"/>
</dbReference>
<keyword evidence="12" id="KW-1185">Reference proteome</keyword>
<comment type="pathway">
    <text evidence="9">Carbohydrate metabolism; D-ribose degradation; D-ribose 5-phosphate from beta-D-ribopyranose: step 2/2.</text>
</comment>
<dbReference type="Pfam" id="PF00294">
    <property type="entry name" value="PfkB"/>
    <property type="match status" value="1"/>
</dbReference>
<evidence type="ECO:0000313" key="12">
    <source>
        <dbReference type="Proteomes" id="UP000283786"/>
    </source>
</evidence>
<evidence type="ECO:0000256" key="1">
    <source>
        <dbReference type="ARBA" id="ARBA00022679"/>
    </source>
</evidence>
<feature type="active site" description="Proton acceptor" evidence="9">
    <location>
        <position position="239"/>
    </location>
</feature>
<keyword evidence="6 9" id="KW-0460">Magnesium</keyword>
<dbReference type="KEGG" id="palw:PSAL_027130"/>
<comment type="catalytic activity">
    <reaction evidence="9">
        <text>D-ribose + ATP = D-ribose 5-phosphate + ADP + H(+)</text>
        <dbReference type="Rhea" id="RHEA:13697"/>
        <dbReference type="ChEBI" id="CHEBI:15378"/>
        <dbReference type="ChEBI" id="CHEBI:30616"/>
        <dbReference type="ChEBI" id="CHEBI:47013"/>
        <dbReference type="ChEBI" id="CHEBI:78346"/>
        <dbReference type="ChEBI" id="CHEBI:456216"/>
        <dbReference type="EC" id="2.7.1.15"/>
    </reaction>
</comment>
<keyword evidence="5 9" id="KW-0067">ATP-binding</keyword>
<evidence type="ECO:0000256" key="4">
    <source>
        <dbReference type="ARBA" id="ARBA00022777"/>
    </source>
</evidence>
<evidence type="ECO:0000256" key="9">
    <source>
        <dbReference type="HAMAP-Rule" id="MF_01987"/>
    </source>
</evidence>
<reference evidence="11 12" key="1">
    <citation type="submission" date="2020-08" db="EMBL/GenBank/DDBJ databases">
        <title>Genome sequence of Rhodobacteraceae bacterium Lw-13e.</title>
        <authorList>
            <person name="Poehlein A."/>
            <person name="Wolter L."/>
            <person name="Daniel R."/>
            <person name="Brinkhoff T."/>
        </authorList>
    </citation>
    <scope>NUCLEOTIDE SEQUENCE [LARGE SCALE GENOMIC DNA]</scope>
    <source>
        <strain evidence="11 12">Lw-13e</strain>
    </source>
</reference>
<dbReference type="EC" id="2.7.1.15" evidence="9"/>
<feature type="binding site" evidence="9">
    <location>
        <position position="235"/>
    </location>
    <ligand>
        <name>K(+)</name>
        <dbReference type="ChEBI" id="CHEBI:29103"/>
    </ligand>
</feature>
<evidence type="ECO:0000256" key="7">
    <source>
        <dbReference type="ARBA" id="ARBA00022958"/>
    </source>
</evidence>
<dbReference type="PRINTS" id="PR00990">
    <property type="entry name" value="RIBOKINASE"/>
</dbReference>
<evidence type="ECO:0000313" key="11">
    <source>
        <dbReference type="EMBL" id="QPM91460.1"/>
    </source>
</evidence>
<evidence type="ECO:0000256" key="2">
    <source>
        <dbReference type="ARBA" id="ARBA00022723"/>
    </source>
</evidence>
<dbReference type="UniPathway" id="UPA00916">
    <property type="reaction ID" value="UER00889"/>
</dbReference>
<protein>
    <recommendedName>
        <fullName evidence="9">Ribokinase</fullName>
        <shortName evidence="9">RK</shortName>
        <ecNumber evidence="9">2.7.1.15</ecNumber>
    </recommendedName>
</protein>
<evidence type="ECO:0000259" key="10">
    <source>
        <dbReference type="Pfam" id="PF00294"/>
    </source>
</evidence>
<keyword evidence="2 9" id="KW-0479">Metal-binding</keyword>
<dbReference type="PANTHER" id="PTHR10584">
    <property type="entry name" value="SUGAR KINASE"/>
    <property type="match status" value="1"/>
</dbReference>
<comment type="cofactor">
    <cofactor evidence="9">
        <name>Mg(2+)</name>
        <dbReference type="ChEBI" id="CHEBI:18420"/>
    </cofactor>
    <text evidence="9">Requires a divalent cation, most likely magnesium in vivo, as an electrophilic catalyst to aid phosphoryl group transfer. It is the chelate of the metal and the nucleotide that is the actual substrate.</text>
</comment>
<feature type="domain" description="Carbohydrate kinase PfkB" evidence="10">
    <location>
        <begin position="6"/>
        <end position="280"/>
    </location>
</feature>
<dbReference type="PANTHER" id="PTHR10584:SF166">
    <property type="entry name" value="RIBOKINASE"/>
    <property type="match status" value="1"/>
</dbReference>
<dbReference type="InterPro" id="IPR011877">
    <property type="entry name" value="Ribokinase"/>
</dbReference>
<dbReference type="GO" id="GO:0004747">
    <property type="term" value="F:ribokinase activity"/>
    <property type="evidence" value="ECO:0007669"/>
    <property type="project" value="UniProtKB-UniRule"/>
</dbReference>
<dbReference type="InterPro" id="IPR029056">
    <property type="entry name" value="Ribokinase-like"/>
</dbReference>
<keyword evidence="4 9" id="KW-0418">Kinase</keyword>
<dbReference type="HAMAP" id="MF_01987">
    <property type="entry name" value="Ribokinase"/>
    <property type="match status" value="1"/>
</dbReference>
<keyword evidence="1 9" id="KW-0808">Transferase</keyword>
<dbReference type="GO" id="GO:0019303">
    <property type="term" value="P:D-ribose catabolic process"/>
    <property type="evidence" value="ECO:0007669"/>
    <property type="project" value="UniProtKB-UniRule"/>
</dbReference>
<dbReference type="GO" id="GO:0046872">
    <property type="term" value="F:metal ion binding"/>
    <property type="evidence" value="ECO:0007669"/>
    <property type="project" value="UniProtKB-KW"/>
</dbReference>
<feature type="binding site" evidence="9">
    <location>
        <position position="272"/>
    </location>
    <ligand>
        <name>K(+)</name>
        <dbReference type="ChEBI" id="CHEBI:29103"/>
    </ligand>
</feature>
<feature type="binding site" evidence="9">
    <location>
        <position position="239"/>
    </location>
    <ligand>
        <name>substrate</name>
    </ligand>
</feature>
<feature type="binding site" evidence="9">
    <location>
        <begin position="205"/>
        <end position="210"/>
    </location>
    <ligand>
        <name>ATP</name>
        <dbReference type="ChEBI" id="CHEBI:30616"/>
    </ligand>
</feature>
<sequence>MAIFNLGSVNADLVYRVPHMPAPGETLAATGFQRGLGGKGANMSVAATRAGSHVEHIGAVGEDGLWLKARLTEYGVGVGHLAEIAGPTGQAMILLDAAGENEIVILPGSNREIDRAMITAALAGASSGDIAVFQNETSGQVDFARSAKAAGLRLAHAAAPFEAAAVAAVLPDLDLLVMNEVEAAQLEAALGLAPEALPVADVVITFGARGCRWIATASGRSEDFAAPKVVPVDTTGAGDTFTGYLLAGIDQGHSMSAAIGLAQRAAALMVTRLGTADVIPRRDEVSDV</sequence>
<dbReference type="OrthoDB" id="9775849at2"/>
<feature type="binding site" evidence="9">
    <location>
        <begin position="238"/>
        <end position="239"/>
    </location>
    <ligand>
        <name>ATP</name>
        <dbReference type="ChEBI" id="CHEBI:30616"/>
    </ligand>
</feature>
<dbReference type="GO" id="GO:0005524">
    <property type="term" value="F:ATP binding"/>
    <property type="evidence" value="ECO:0007669"/>
    <property type="project" value="UniProtKB-UniRule"/>
</dbReference>
<feature type="binding site" evidence="9">
    <location>
        <position position="136"/>
    </location>
    <ligand>
        <name>substrate</name>
    </ligand>
</feature>
<keyword evidence="7 9" id="KW-0630">Potassium</keyword>